<dbReference type="InterPro" id="IPR021829">
    <property type="entry name" value="DUF3419"/>
</dbReference>
<comment type="caution">
    <text evidence="1">The sequence shown here is derived from an EMBL/GenBank/DDBJ whole genome shotgun (WGS) entry which is preliminary data.</text>
</comment>
<sequence length="371" mass="42068">MQPEIRARSEIETRAAFDHIRYAQAWEDADILTQGLGDCAGGTLVSICAAGDNALALLLLDPARVVAVDLSPAQIACLRLRIGAFTQLTHPEFLELMGARPSDRRAVLLDRAISGLDAETRAFWSALSDEVAHYGAGGVGKFERYFRFFRTRLLPFVHSRALIDDVFVPRDRAGRQDFHDRRFNSWRWRLLLNLFFSRFVMGRMGRDKAFFDHVEGSPAAHVARRIRHAAVDTDPAQNPYLHWILKGTHGSALPMSWRAEHFDTIRARLDRLDIRPGSLEAFVSTGEKADGFNLSDIFEYMSPPVFAQVYGSILAAASPVARLVYWNMMAPRRVPPEFAERVIRQRAEEDRLKAEDKAFFYSDFVIEEVRG</sequence>
<dbReference type="AlphaFoldDB" id="A0A8K0VFP3"/>
<dbReference type="InterPro" id="IPR029063">
    <property type="entry name" value="SAM-dependent_MTases_sf"/>
</dbReference>
<organism evidence="1 2">
    <name type="scientific">Szabonella alba</name>
    <dbReference type="NCBI Taxonomy" id="2804194"/>
    <lineage>
        <taxon>Bacteria</taxon>
        <taxon>Pseudomonadati</taxon>
        <taxon>Pseudomonadota</taxon>
        <taxon>Alphaproteobacteria</taxon>
        <taxon>Rhodobacterales</taxon>
        <taxon>Paracoccaceae</taxon>
        <taxon>Szabonella</taxon>
    </lineage>
</organism>
<dbReference type="PANTHER" id="PTHR47473:SF1">
    <property type="entry name" value="METHYLTRANSFERASE DOMAIN-CONTAINING PROTEIN"/>
    <property type="match status" value="1"/>
</dbReference>
<keyword evidence="2" id="KW-1185">Reference proteome</keyword>
<gene>
    <name evidence="1" type="ORF">JL811_14720</name>
</gene>
<dbReference type="PANTHER" id="PTHR47473">
    <property type="entry name" value="BTA1P"/>
    <property type="match status" value="1"/>
</dbReference>
<dbReference type="SUPFAM" id="SSF53335">
    <property type="entry name" value="S-adenosyl-L-methionine-dependent methyltransferases"/>
    <property type="match status" value="1"/>
</dbReference>
<name>A0A8K0VFP3_9RHOB</name>
<dbReference type="Proteomes" id="UP000648908">
    <property type="component" value="Unassembled WGS sequence"/>
</dbReference>
<dbReference type="EMBL" id="JAESVN010000006">
    <property type="protein sequence ID" value="MBL4918477.1"/>
    <property type="molecule type" value="Genomic_DNA"/>
</dbReference>
<dbReference type="Pfam" id="PF11899">
    <property type="entry name" value="DUF3419"/>
    <property type="match status" value="1"/>
</dbReference>
<protein>
    <submittedName>
        <fullName evidence="1">DUF3419 family protein</fullName>
    </submittedName>
</protein>
<proteinExistence type="predicted"/>
<accession>A0A8K0VFP3</accession>
<evidence type="ECO:0000313" key="1">
    <source>
        <dbReference type="EMBL" id="MBL4918477.1"/>
    </source>
</evidence>
<evidence type="ECO:0000313" key="2">
    <source>
        <dbReference type="Proteomes" id="UP000648908"/>
    </source>
</evidence>
<reference evidence="1" key="1">
    <citation type="submission" date="2021-01" db="EMBL/GenBank/DDBJ databases">
        <title>Tabrizicola alba sp. nov. a motile alkaliphilic bacterium isolated from a soda lake.</title>
        <authorList>
            <person name="Szuroczki S."/>
            <person name="Abbaszade G."/>
            <person name="Schumann P."/>
            <person name="Toth E."/>
        </authorList>
    </citation>
    <scope>NUCLEOTIDE SEQUENCE</scope>
    <source>
        <strain evidence="1">DMG-N-6</strain>
    </source>
</reference>